<evidence type="ECO:0000313" key="1">
    <source>
        <dbReference type="EMBL" id="KKM19759.1"/>
    </source>
</evidence>
<dbReference type="EMBL" id="LAZR01013915">
    <property type="protein sequence ID" value="KKM19759.1"/>
    <property type="molecule type" value="Genomic_DNA"/>
</dbReference>
<reference evidence="1" key="1">
    <citation type="journal article" date="2015" name="Nature">
        <title>Complex archaea that bridge the gap between prokaryotes and eukaryotes.</title>
        <authorList>
            <person name="Spang A."/>
            <person name="Saw J.H."/>
            <person name="Jorgensen S.L."/>
            <person name="Zaremba-Niedzwiedzka K."/>
            <person name="Martijn J."/>
            <person name="Lind A.E."/>
            <person name="van Eijk R."/>
            <person name="Schleper C."/>
            <person name="Guy L."/>
            <person name="Ettema T.J."/>
        </authorList>
    </citation>
    <scope>NUCLEOTIDE SEQUENCE</scope>
</reference>
<organism evidence="1">
    <name type="scientific">marine sediment metagenome</name>
    <dbReference type="NCBI Taxonomy" id="412755"/>
    <lineage>
        <taxon>unclassified sequences</taxon>
        <taxon>metagenomes</taxon>
        <taxon>ecological metagenomes</taxon>
    </lineage>
</organism>
<dbReference type="AlphaFoldDB" id="A0A0F9IIY7"/>
<sequence length="46" mass="5553">MTKKDFKQKDISLSWEEQEELDKKRKENKGKQEELKVIAEEKYGIP</sequence>
<gene>
    <name evidence="1" type="ORF">LCGC14_1652320</name>
</gene>
<accession>A0A0F9IIY7</accession>
<name>A0A0F9IIY7_9ZZZZ</name>
<comment type="caution">
    <text evidence="1">The sequence shown here is derived from an EMBL/GenBank/DDBJ whole genome shotgun (WGS) entry which is preliminary data.</text>
</comment>
<proteinExistence type="predicted"/>
<protein>
    <submittedName>
        <fullName evidence="1">Uncharacterized protein</fullName>
    </submittedName>
</protein>